<sequence length="415" mass="46570">MAPVKRQAYEAQFKLQAISYAVLNGNRAAAKEFHINESMVRKWRKQESELRQAKETKQSFRGNKARWPQLEDRLEDWIVEERTAGRSVSTVAIRLKATAMAQDLNIQHFQGGPSWCFRFMKRRRLSIRQRAAAAQQLPEDYDQKLSVFRRHCCNKMADRKVPPHRVTSMDELPLTFHVPMKSTAEDAEAGATAHDAPVFSVVLGCHGDGQKLPPMVIWKRKTLPKEAFPAGVVVRANQRGRMDEEDLGAWLREVYVRRPDGHSHAAPSLLVCTSTHAHLAAATAENRAELLSSELVIIPAGLTKALQPLDMGVARAFKGKLRAAWERWVTDGEHSGRQRRASHATICEWVQDAWAQVSAVTVARAFAKAGFAAEQTPGIHSDTDEREDGVLAGEEAWQFGSDTEDEDFDGLMEED</sequence>
<organism evidence="4 5">
    <name type="scientific">Oryzias latipes</name>
    <name type="common">Japanese rice fish</name>
    <name type="synonym">Japanese killifish</name>
    <dbReference type="NCBI Taxonomy" id="8090"/>
    <lineage>
        <taxon>Eukaryota</taxon>
        <taxon>Metazoa</taxon>
        <taxon>Chordata</taxon>
        <taxon>Craniata</taxon>
        <taxon>Vertebrata</taxon>
        <taxon>Euteleostomi</taxon>
        <taxon>Actinopterygii</taxon>
        <taxon>Neopterygii</taxon>
        <taxon>Teleostei</taxon>
        <taxon>Neoteleostei</taxon>
        <taxon>Acanthomorphata</taxon>
        <taxon>Ovalentaria</taxon>
        <taxon>Atherinomorphae</taxon>
        <taxon>Beloniformes</taxon>
        <taxon>Adrianichthyidae</taxon>
        <taxon>Oryziinae</taxon>
        <taxon>Oryzias</taxon>
    </lineage>
</organism>
<dbReference type="Ensembl" id="ENSORLT00015029610.1">
    <property type="protein sequence ID" value="ENSORLP00015020412.1"/>
    <property type="gene ID" value="ENSORLG00015021541.1"/>
</dbReference>
<protein>
    <recommendedName>
        <fullName evidence="3">HTH CENPB-type domain-containing protein</fullName>
    </recommendedName>
</protein>
<proteinExistence type="predicted"/>
<dbReference type="Pfam" id="PF09607">
    <property type="entry name" value="BrkDBD"/>
    <property type="match status" value="1"/>
</dbReference>
<evidence type="ECO:0000313" key="5">
    <source>
        <dbReference type="Proteomes" id="UP000265200"/>
    </source>
</evidence>
<evidence type="ECO:0000259" key="3">
    <source>
        <dbReference type="PROSITE" id="PS51253"/>
    </source>
</evidence>
<feature type="domain" description="HTH CENPB-type" evidence="3">
    <location>
        <begin position="58"/>
        <end position="129"/>
    </location>
</feature>
<dbReference type="SUPFAM" id="SSF46689">
    <property type="entry name" value="Homeodomain-like"/>
    <property type="match status" value="1"/>
</dbReference>
<evidence type="ECO:0000256" key="1">
    <source>
        <dbReference type="ARBA" id="ARBA00023125"/>
    </source>
</evidence>
<dbReference type="AlphaFoldDB" id="A0A3P9IK00"/>
<reference evidence="4 5" key="2">
    <citation type="submission" date="2017-04" db="EMBL/GenBank/DDBJ databases">
        <title>CpG methylation of centromeres and impact of large insertions on vertebrate speciation.</title>
        <authorList>
            <person name="Ichikawa K."/>
            <person name="Yoshimura J."/>
            <person name="Morishita S."/>
        </authorList>
    </citation>
    <scope>NUCLEOTIDE SEQUENCE</scope>
    <source>
        <strain evidence="4 5">HSOK</strain>
    </source>
</reference>
<dbReference type="Pfam" id="PF03184">
    <property type="entry name" value="DDE_1"/>
    <property type="match status" value="1"/>
</dbReference>
<reference evidence="4" key="4">
    <citation type="submission" date="2025-09" db="UniProtKB">
        <authorList>
            <consortium name="Ensembl"/>
        </authorList>
    </citation>
    <scope>IDENTIFICATION</scope>
    <source>
        <strain evidence="4">HSOK</strain>
    </source>
</reference>
<dbReference type="InterPro" id="IPR018586">
    <property type="entry name" value="Brinker_DNA-bd"/>
</dbReference>
<dbReference type="InterPro" id="IPR004875">
    <property type="entry name" value="DDE_SF_endonuclease_dom"/>
</dbReference>
<evidence type="ECO:0000313" key="4">
    <source>
        <dbReference type="Ensembl" id="ENSORLP00015020412.1"/>
    </source>
</evidence>
<dbReference type="Gene3D" id="1.10.10.60">
    <property type="entry name" value="Homeodomain-like"/>
    <property type="match status" value="2"/>
</dbReference>
<dbReference type="SMART" id="SM00674">
    <property type="entry name" value="CENPB"/>
    <property type="match status" value="1"/>
</dbReference>
<dbReference type="GO" id="GO:0003677">
    <property type="term" value="F:DNA binding"/>
    <property type="evidence" value="ECO:0007669"/>
    <property type="project" value="UniProtKB-KW"/>
</dbReference>
<dbReference type="InterPro" id="IPR050863">
    <property type="entry name" value="CenT-Element_Derived"/>
</dbReference>
<accession>A0A3P9IK00</accession>
<dbReference type="PANTHER" id="PTHR19303:SF74">
    <property type="entry name" value="POGO TRANSPOSABLE ELEMENT WITH KRAB DOMAIN"/>
    <property type="match status" value="1"/>
</dbReference>
<evidence type="ECO:0000256" key="2">
    <source>
        <dbReference type="SAM" id="MobiDB-lite"/>
    </source>
</evidence>
<dbReference type="PROSITE" id="PS51253">
    <property type="entry name" value="HTH_CENPB"/>
    <property type="match status" value="1"/>
</dbReference>
<reference evidence="4" key="3">
    <citation type="submission" date="2025-08" db="UniProtKB">
        <authorList>
            <consortium name="Ensembl"/>
        </authorList>
    </citation>
    <scope>IDENTIFICATION</scope>
    <source>
        <strain evidence="4">HSOK</strain>
    </source>
</reference>
<dbReference type="Pfam" id="PF03221">
    <property type="entry name" value="HTH_Tnp_Tc5"/>
    <property type="match status" value="1"/>
</dbReference>
<feature type="region of interest" description="Disordered" evidence="2">
    <location>
        <begin position="376"/>
        <end position="415"/>
    </location>
</feature>
<dbReference type="PANTHER" id="PTHR19303">
    <property type="entry name" value="TRANSPOSON"/>
    <property type="match status" value="1"/>
</dbReference>
<keyword evidence="1" id="KW-0238">DNA-binding</keyword>
<dbReference type="Proteomes" id="UP000265200">
    <property type="component" value="Chromosome 18"/>
</dbReference>
<reference key="1">
    <citation type="journal article" date="2007" name="Nature">
        <title>The medaka draft genome and insights into vertebrate genome evolution.</title>
        <authorList>
            <person name="Kasahara M."/>
            <person name="Naruse K."/>
            <person name="Sasaki S."/>
            <person name="Nakatani Y."/>
            <person name="Qu W."/>
            <person name="Ahsan B."/>
            <person name="Yamada T."/>
            <person name="Nagayasu Y."/>
            <person name="Doi K."/>
            <person name="Kasai Y."/>
            <person name="Jindo T."/>
            <person name="Kobayashi D."/>
            <person name="Shimada A."/>
            <person name="Toyoda A."/>
            <person name="Kuroki Y."/>
            <person name="Fujiyama A."/>
            <person name="Sasaki T."/>
            <person name="Shimizu A."/>
            <person name="Asakawa S."/>
            <person name="Shimizu N."/>
            <person name="Hashimoto S."/>
            <person name="Yang J."/>
            <person name="Lee Y."/>
            <person name="Matsushima K."/>
            <person name="Sugano S."/>
            <person name="Sakaizumi M."/>
            <person name="Narita T."/>
            <person name="Ohishi K."/>
            <person name="Haga S."/>
            <person name="Ohta F."/>
            <person name="Nomoto H."/>
            <person name="Nogata K."/>
            <person name="Morishita T."/>
            <person name="Endo T."/>
            <person name="Shin-I T."/>
            <person name="Takeda H."/>
            <person name="Morishita S."/>
            <person name="Kohara Y."/>
        </authorList>
    </citation>
    <scope>NUCLEOTIDE SEQUENCE [LARGE SCALE GENOMIC DNA]</scope>
    <source>
        <strain>Hd-rR</strain>
    </source>
</reference>
<dbReference type="InterPro" id="IPR006600">
    <property type="entry name" value="HTH_CenpB_DNA-bd_dom"/>
</dbReference>
<name>A0A3P9IK00_ORYLA</name>
<feature type="compositionally biased region" description="Acidic residues" evidence="2">
    <location>
        <begin position="402"/>
        <end position="415"/>
    </location>
</feature>
<dbReference type="InterPro" id="IPR009057">
    <property type="entry name" value="Homeodomain-like_sf"/>
</dbReference>